<feature type="non-terminal residue" evidence="2">
    <location>
        <position position="1707"/>
    </location>
</feature>
<evidence type="ECO:0000313" key="3">
    <source>
        <dbReference type="Proteomes" id="UP000289857"/>
    </source>
</evidence>
<keyword evidence="1" id="KW-0732">Signal</keyword>
<dbReference type="RefSeq" id="WP_129462461.1">
    <property type="nucleotide sequence ID" value="NZ_SBKN01000010.1"/>
</dbReference>
<sequence length="1707" mass="177120">MTHKSNKTKFLLLQLLFLFGMIGSLNAQVYVPFTQRTSSYTPTKTVYNVKGDFTMIGNTNLTLQNYGATTLNNNNTMVYVDVDGNSITGLGGSPTFNSSSADLTLSTENGAIPSCSRIVFAGLYWTGRANQSGTASNTFSVTKTIGGTSYTKTFDKRKALLKGPGATAYTTLQASSTNIYYPTSNGDYIYSGFAEITDYVRQYGLGSYTVADLALRDGNGGGTGYSGGWGIVVVYENSKMKYRDVTIFDGHAYMNGSSTTNLPVSGFNTVQTGNVGIKLGMMASEGDVNLTGDFFRIRNLNTNNYTTLSHTGNSASNFFNSSIATGGNTRNPNIANNTGIDIAMFTLNNTNNTIIGNSQTSTNFQYGSGGDVYAIFNIAMAVDAYVPEQEGMLSVTQLNNVNVSTPPYSIQPGQDMTFSVDIKNLGTEAVNNTKIVIPIPYNATYVTNSASGSVLFTPLPSPNTVTFNPTLGATGSIVWDFGTLPLPSSPNQVLARLTFKLRATTDCTILNNTSCGNNIQVNGTISGVGAITGVALNNKPLIQGYTTNGTCVGEPIAQAISIGINGTNYVNANCQGVPTVRNFYYCGAGTTVPVSDVASSFPTGSSFYNEYPVDSNTVEYNASNPFPMNAGTTVTYYAVPPGSTGCNIPFTISRCNKIIANDDTGTSIVGAAGGTSFTNVLTNDTLNGNPVVASQVTISQISSTNAGVSLVGNNVVVAPGTPAGNYTLVYQICEVSNPTNCDTATVTVPVSAAEIEAEDDTAGPIVATSGANNVLNVLTNDTLNDNPATSSNVTITTIVANPNLVLNSNGSVNVIAGTPNGVYTLTYQICETINPSNCDTAVVTITVNDGVLACNPADFVPFTSIQFDGLTTSSSTSGICLIGCGLSNVSRLIDASLTNYATASTGIGVGVSHRVRVTDTNTTYTAGTFAGYRIEPTGGLLSADLLNAITVKTYLGGTLKETFNGSSLVNLSLLANPGSFVVGANTNQQFDAIEFTVNSLASVASSTNIYYPVIVNYCPGPALECNEVTALNYPTFPATVEYSHTGMSGISVGSVSNATNLVSASSTDFATITLLASVAGSGSVAVKDQVVDYPAGTYAGFEIENRNIVSVAALSNLTVRTYLNGSLREQISGNNLLVNGLLLNSTGRYKVGFVATQSFDEVQFSINQTVGVNLGNTKVYNAVIEKFCAGPELPCNTPVAITAPTYPVYVNGSNTGIDGLACLLCAVSNTENLIDTNASNYANVDLTASVGTSASIAVKDQITDYAAGNFAGFDIDAVNLVNVNALDAIRVTTYLNGVQQETKTGDGPLVAVNTDLLVGSSRQTVGFVTTMPFDEVKISFVNLATVTLGTIKVYNGVFQKFCPTTIDCNQSYALTSPTFPVTLDGKRTGIDGVACVACAVNNSNNVLTASTTDYATISLTAGVAATGSIAVVDQLTTYPAGTFAGFTIKDLNSLIEADLLQSLTISTYNNGQLKETRSAGQLISLTAIAPILGSGPGYYNVGFYATQSFDEVRIKVASLASVISNLRVYGAFVNTGNSSGGSLNCAVIDAINDTLSSVNGSIGSQNAGNILVSNGGGADNINGTAVTTSQVTISVVNPATPINGGAVPTIDVTTGNVVIPAGTPAGTYTITYQICQTINPTNCDTAVVTIPVTAGIIIANDDNGSANGYTGGTAVPNVLVNDTLNGQPVTLAQVNLTQVSTTSPNVT</sequence>
<name>A0A4V1N225_9FLAO</name>
<proteinExistence type="predicted"/>
<evidence type="ECO:0000313" key="2">
    <source>
        <dbReference type="EMBL" id="RXR20241.1"/>
    </source>
</evidence>
<feature type="chain" id="PRO_5020383482" description="Gliding motility-associated C-terminal domain-containing protein" evidence="1">
    <location>
        <begin position="28"/>
        <end position="1707"/>
    </location>
</feature>
<comment type="caution">
    <text evidence="2">The sequence shown here is derived from an EMBL/GenBank/DDBJ whole genome shotgun (WGS) entry which is preliminary data.</text>
</comment>
<gene>
    <name evidence="2" type="ORF">EQG61_13425</name>
</gene>
<evidence type="ECO:0008006" key="4">
    <source>
        <dbReference type="Google" id="ProtNLM"/>
    </source>
</evidence>
<organism evidence="2 3">
    <name type="scientific">Flavobacterium stagni</name>
    <dbReference type="NCBI Taxonomy" id="2506421"/>
    <lineage>
        <taxon>Bacteria</taxon>
        <taxon>Pseudomonadati</taxon>
        <taxon>Bacteroidota</taxon>
        <taxon>Flavobacteriia</taxon>
        <taxon>Flavobacteriales</taxon>
        <taxon>Flavobacteriaceae</taxon>
        <taxon>Flavobacterium</taxon>
    </lineage>
</organism>
<keyword evidence="3" id="KW-1185">Reference proteome</keyword>
<feature type="signal peptide" evidence="1">
    <location>
        <begin position="1"/>
        <end position="27"/>
    </location>
</feature>
<dbReference type="Proteomes" id="UP000289857">
    <property type="component" value="Unassembled WGS sequence"/>
</dbReference>
<accession>A0A4V1N225</accession>
<dbReference type="EMBL" id="SBKN01000010">
    <property type="protein sequence ID" value="RXR20241.1"/>
    <property type="molecule type" value="Genomic_DNA"/>
</dbReference>
<reference evidence="3" key="1">
    <citation type="submission" date="2019-01" db="EMBL/GenBank/DDBJ databases">
        <title>Cytophagaceae bacterium strain CAR-16.</title>
        <authorList>
            <person name="Chen W.-M."/>
        </authorList>
    </citation>
    <scope>NUCLEOTIDE SEQUENCE [LARGE SCALE GENOMIC DNA]</scope>
    <source>
        <strain evidence="3">WWJ-16</strain>
    </source>
</reference>
<dbReference type="OrthoDB" id="599464at2"/>
<protein>
    <recommendedName>
        <fullName evidence="4">Gliding motility-associated C-terminal domain-containing protein</fullName>
    </recommendedName>
</protein>
<evidence type="ECO:0000256" key="1">
    <source>
        <dbReference type="SAM" id="SignalP"/>
    </source>
</evidence>